<accession>X1EA28</accession>
<evidence type="ECO:0008006" key="2">
    <source>
        <dbReference type="Google" id="ProtNLM"/>
    </source>
</evidence>
<comment type="caution">
    <text evidence="1">The sequence shown here is derived from an EMBL/GenBank/DDBJ whole genome shotgun (WGS) entry which is preliminary data.</text>
</comment>
<evidence type="ECO:0000313" key="1">
    <source>
        <dbReference type="EMBL" id="GAH17240.1"/>
    </source>
</evidence>
<sequence length="172" mass="19319">MPETDIGSTDYGDMRNVVTDVKVPTSTLDSPANQKETPYVNDKWTEQLGFYDNIPEVMAVVDAKARWCLGKGFVADPATEMLLDMIKGTSKDTFNTILENMIRIYQIGGDAFAEIIRNDDGVLINLKPLSPSNMRIIANDKGIIIRYEQIDKDGKRIGDGFDPDKIFHLMRN</sequence>
<reference evidence="1" key="1">
    <citation type="journal article" date="2014" name="Front. Microbiol.">
        <title>High frequency of phylogenetically diverse reductive dehalogenase-homologous genes in deep subseafloor sedimentary metagenomes.</title>
        <authorList>
            <person name="Kawai M."/>
            <person name="Futagami T."/>
            <person name="Toyoda A."/>
            <person name="Takaki Y."/>
            <person name="Nishi S."/>
            <person name="Hori S."/>
            <person name="Arai W."/>
            <person name="Tsubouchi T."/>
            <person name="Morono Y."/>
            <person name="Uchiyama I."/>
            <person name="Ito T."/>
            <person name="Fujiyama A."/>
            <person name="Inagaki F."/>
            <person name="Takami H."/>
        </authorList>
    </citation>
    <scope>NUCLEOTIDE SEQUENCE</scope>
    <source>
        <strain evidence="1">Expedition CK06-06</strain>
    </source>
</reference>
<gene>
    <name evidence="1" type="ORF">S01H4_58840</name>
</gene>
<dbReference type="EMBL" id="BART01034426">
    <property type="protein sequence ID" value="GAH17240.1"/>
    <property type="molecule type" value="Genomic_DNA"/>
</dbReference>
<dbReference type="AlphaFoldDB" id="X1EA28"/>
<name>X1EA28_9ZZZZ</name>
<proteinExistence type="predicted"/>
<feature type="non-terminal residue" evidence="1">
    <location>
        <position position="172"/>
    </location>
</feature>
<protein>
    <recommendedName>
        <fullName evidence="2">Phage portal protein</fullName>
    </recommendedName>
</protein>
<organism evidence="1">
    <name type="scientific">marine sediment metagenome</name>
    <dbReference type="NCBI Taxonomy" id="412755"/>
    <lineage>
        <taxon>unclassified sequences</taxon>
        <taxon>metagenomes</taxon>
        <taxon>ecological metagenomes</taxon>
    </lineage>
</organism>